<dbReference type="Proteomes" id="UP000184010">
    <property type="component" value="Unassembled WGS sequence"/>
</dbReference>
<feature type="domain" description="DUF1468" evidence="2">
    <location>
        <begin position="28"/>
        <end position="164"/>
    </location>
</feature>
<proteinExistence type="predicted"/>
<keyword evidence="1" id="KW-0472">Membrane</keyword>
<dbReference type="STRING" id="1121395.SAMN02745215_05139"/>
<evidence type="ECO:0000259" key="2">
    <source>
        <dbReference type="Pfam" id="PF07331"/>
    </source>
</evidence>
<evidence type="ECO:0000256" key="1">
    <source>
        <dbReference type="SAM" id="Phobius"/>
    </source>
</evidence>
<feature type="transmembrane region" description="Helical" evidence="1">
    <location>
        <begin position="98"/>
        <end position="129"/>
    </location>
</feature>
<gene>
    <name evidence="3" type="ORF">SAMN02745215_05139</name>
</gene>
<feature type="transmembrane region" description="Helical" evidence="1">
    <location>
        <begin position="55"/>
        <end position="77"/>
    </location>
</feature>
<name>A0A1M7UYR9_9FIRM</name>
<keyword evidence="4" id="KW-1185">Reference proteome</keyword>
<dbReference type="EMBL" id="FRDN01000022">
    <property type="protein sequence ID" value="SHN88082.1"/>
    <property type="molecule type" value="Genomic_DNA"/>
</dbReference>
<evidence type="ECO:0000313" key="3">
    <source>
        <dbReference type="EMBL" id="SHN88082.1"/>
    </source>
</evidence>
<organism evidence="3 4">
    <name type="scientific">Desulfitobacterium chlororespirans DSM 11544</name>
    <dbReference type="NCBI Taxonomy" id="1121395"/>
    <lineage>
        <taxon>Bacteria</taxon>
        <taxon>Bacillati</taxon>
        <taxon>Bacillota</taxon>
        <taxon>Clostridia</taxon>
        <taxon>Eubacteriales</taxon>
        <taxon>Desulfitobacteriaceae</taxon>
        <taxon>Desulfitobacterium</taxon>
    </lineage>
</organism>
<dbReference type="AlphaFoldDB" id="A0A1M7UYR9"/>
<feature type="transmembrane region" description="Helical" evidence="1">
    <location>
        <begin position="26"/>
        <end position="43"/>
    </location>
</feature>
<dbReference type="RefSeq" id="WP_072775189.1">
    <property type="nucleotide sequence ID" value="NZ_FRDN01000022.1"/>
</dbReference>
<dbReference type="Pfam" id="PF07331">
    <property type="entry name" value="TctB"/>
    <property type="match status" value="1"/>
</dbReference>
<evidence type="ECO:0000313" key="4">
    <source>
        <dbReference type="Proteomes" id="UP000184010"/>
    </source>
</evidence>
<keyword evidence="1" id="KW-1133">Transmembrane helix</keyword>
<dbReference type="InterPro" id="IPR009936">
    <property type="entry name" value="DUF1468"/>
</dbReference>
<reference evidence="4" key="1">
    <citation type="submission" date="2016-12" db="EMBL/GenBank/DDBJ databases">
        <authorList>
            <person name="Varghese N."/>
            <person name="Submissions S."/>
        </authorList>
    </citation>
    <scope>NUCLEOTIDE SEQUENCE [LARGE SCALE GENOMIC DNA]</scope>
    <source>
        <strain evidence="4">DSM 11544</strain>
    </source>
</reference>
<accession>A0A1M7UYR9</accession>
<keyword evidence="1" id="KW-0812">Transmembrane</keyword>
<sequence>MGENSIAEVDDKKMTGKIPFAKKTDFKIGITFLILSIFIIVQARQMPKSMPGVDFGPGILPLGLGVVLAVLSIILLIQSLGEKNTTTSVLRRQDVLPVAGLFLVLVLYLGLMEILGFGITTFMLVTYLAHKLGKYALWKCALLGAITGVLIVYLFRTLLDLPLPIGFLGF</sequence>
<feature type="transmembrane region" description="Helical" evidence="1">
    <location>
        <begin position="135"/>
        <end position="155"/>
    </location>
</feature>
<protein>
    <submittedName>
        <fullName evidence="3">Putative tricarboxylic transport membrane protein</fullName>
    </submittedName>
</protein>